<dbReference type="PANTHER" id="PTHR36726">
    <property type="entry name" value="CLAVATA3/ESR (CLE)-RELATED PROTEIN 45"/>
    <property type="match status" value="1"/>
</dbReference>
<evidence type="ECO:0000256" key="2">
    <source>
        <dbReference type="SAM" id="SignalP"/>
    </source>
</evidence>
<evidence type="ECO:0000313" key="4">
    <source>
        <dbReference type="Proteomes" id="UP000823388"/>
    </source>
</evidence>
<keyword evidence="2" id="KW-0732">Signal</keyword>
<feature type="chain" id="PRO_5035810994" evidence="2">
    <location>
        <begin position="34"/>
        <end position="122"/>
    </location>
</feature>
<evidence type="ECO:0000313" key="3">
    <source>
        <dbReference type="EMBL" id="KAG2572574.1"/>
    </source>
</evidence>
<dbReference type="InterPro" id="IPR038821">
    <property type="entry name" value="CLE45-like"/>
</dbReference>
<gene>
    <name evidence="3" type="ORF">PVAP13_7KG187900</name>
</gene>
<dbReference type="PANTHER" id="PTHR36726:SF6">
    <property type="entry name" value="CLE FAMILY OSCLE401 PROTEIN"/>
    <property type="match status" value="1"/>
</dbReference>
<dbReference type="AlphaFoldDB" id="A0A8T0QNC3"/>
<sequence>MAVERMRRVLSLAALAALVLAALLSSGPAVVRGARVPAAALAAGQTGARGALPPELQRRPRSSGSRTAAAAASGARAGLELDASSSGEAAAGGGPPASAVFDPDRMSKRRVRRGSDPIHNKC</sequence>
<feature type="region of interest" description="Disordered" evidence="1">
    <location>
        <begin position="42"/>
        <end position="122"/>
    </location>
</feature>
<proteinExistence type="predicted"/>
<organism evidence="3 4">
    <name type="scientific">Panicum virgatum</name>
    <name type="common">Blackwell switchgrass</name>
    <dbReference type="NCBI Taxonomy" id="38727"/>
    <lineage>
        <taxon>Eukaryota</taxon>
        <taxon>Viridiplantae</taxon>
        <taxon>Streptophyta</taxon>
        <taxon>Embryophyta</taxon>
        <taxon>Tracheophyta</taxon>
        <taxon>Spermatophyta</taxon>
        <taxon>Magnoliopsida</taxon>
        <taxon>Liliopsida</taxon>
        <taxon>Poales</taxon>
        <taxon>Poaceae</taxon>
        <taxon>PACMAD clade</taxon>
        <taxon>Panicoideae</taxon>
        <taxon>Panicodae</taxon>
        <taxon>Paniceae</taxon>
        <taxon>Panicinae</taxon>
        <taxon>Panicum</taxon>
        <taxon>Panicum sect. Hiantes</taxon>
    </lineage>
</organism>
<feature type="compositionally biased region" description="Low complexity" evidence="1">
    <location>
        <begin position="42"/>
        <end position="51"/>
    </location>
</feature>
<feature type="signal peptide" evidence="2">
    <location>
        <begin position="1"/>
        <end position="33"/>
    </location>
</feature>
<feature type="compositionally biased region" description="Low complexity" evidence="1">
    <location>
        <begin position="62"/>
        <end position="89"/>
    </location>
</feature>
<dbReference type="EMBL" id="CM029049">
    <property type="protein sequence ID" value="KAG2572574.1"/>
    <property type="molecule type" value="Genomic_DNA"/>
</dbReference>
<name>A0A8T0QNC3_PANVG</name>
<evidence type="ECO:0000256" key="1">
    <source>
        <dbReference type="SAM" id="MobiDB-lite"/>
    </source>
</evidence>
<accession>A0A8T0QNC3</accession>
<protein>
    <submittedName>
        <fullName evidence="3">Uncharacterized protein</fullName>
    </submittedName>
</protein>
<dbReference type="Proteomes" id="UP000823388">
    <property type="component" value="Chromosome 7K"/>
</dbReference>
<keyword evidence="4" id="KW-1185">Reference proteome</keyword>
<feature type="compositionally biased region" description="Basic and acidic residues" evidence="1">
    <location>
        <begin position="113"/>
        <end position="122"/>
    </location>
</feature>
<comment type="caution">
    <text evidence="3">The sequence shown here is derived from an EMBL/GenBank/DDBJ whole genome shotgun (WGS) entry which is preliminary data.</text>
</comment>
<reference evidence="3" key="1">
    <citation type="submission" date="2020-05" db="EMBL/GenBank/DDBJ databases">
        <title>WGS assembly of Panicum virgatum.</title>
        <authorList>
            <person name="Lovell J.T."/>
            <person name="Jenkins J."/>
            <person name="Shu S."/>
            <person name="Juenger T.E."/>
            <person name="Schmutz J."/>
        </authorList>
    </citation>
    <scope>NUCLEOTIDE SEQUENCE</scope>
    <source>
        <strain evidence="3">AP13</strain>
    </source>
</reference>